<feature type="region of interest" description="Disordered" evidence="4">
    <location>
        <begin position="115"/>
        <end position="134"/>
    </location>
</feature>
<keyword evidence="3" id="KW-0862">Zinc</keyword>
<evidence type="ECO:0000256" key="4">
    <source>
        <dbReference type="SAM" id="MobiDB-lite"/>
    </source>
</evidence>
<feature type="compositionally biased region" description="Polar residues" evidence="4">
    <location>
        <begin position="115"/>
        <end position="127"/>
    </location>
</feature>
<accession>A0ABU6VZW0</accession>
<evidence type="ECO:0000313" key="6">
    <source>
        <dbReference type="EMBL" id="MED6177533.1"/>
    </source>
</evidence>
<keyword evidence="2" id="KW-0863">Zinc-finger</keyword>
<comment type="caution">
    <text evidence="6">The sequence shown here is derived from an EMBL/GenBank/DDBJ whole genome shotgun (WGS) entry which is preliminary data.</text>
</comment>
<evidence type="ECO:0000313" key="7">
    <source>
        <dbReference type="Proteomes" id="UP001341840"/>
    </source>
</evidence>
<sequence>YNTPSTNYYGVPPYGSTPFEGAFIPLGDPFSRGSAHPYNFAIPLSAGIPYRPLYSSGPTPFSSKSMNNWHDPLAGGVIDQIPLSNRHGMGMPIGFEAMGPRMGFFLHDKASQMCNTQRPGNQPPISENKSKHNMPTGSWKCERCNYINYPFRTKCNRHSCGAMKPSELARSSTPAP</sequence>
<dbReference type="SUPFAM" id="SSF90209">
    <property type="entry name" value="Ran binding protein zinc finger-like"/>
    <property type="match status" value="1"/>
</dbReference>
<dbReference type="SMART" id="SM00547">
    <property type="entry name" value="ZnF_RBZ"/>
    <property type="match status" value="1"/>
</dbReference>
<feature type="non-terminal residue" evidence="6">
    <location>
        <position position="1"/>
    </location>
</feature>
<feature type="domain" description="RanBP2-type" evidence="5">
    <location>
        <begin position="137"/>
        <end position="163"/>
    </location>
</feature>
<evidence type="ECO:0000256" key="3">
    <source>
        <dbReference type="ARBA" id="ARBA00022833"/>
    </source>
</evidence>
<evidence type="ECO:0000256" key="1">
    <source>
        <dbReference type="ARBA" id="ARBA00022723"/>
    </source>
</evidence>
<keyword evidence="7" id="KW-1185">Reference proteome</keyword>
<dbReference type="EMBL" id="JASCZI010153633">
    <property type="protein sequence ID" value="MED6177533.1"/>
    <property type="molecule type" value="Genomic_DNA"/>
</dbReference>
<dbReference type="InterPro" id="IPR001876">
    <property type="entry name" value="Znf_RanBP2"/>
</dbReference>
<dbReference type="InterPro" id="IPR036443">
    <property type="entry name" value="Znf_RanBP2_sf"/>
</dbReference>
<organism evidence="6 7">
    <name type="scientific">Stylosanthes scabra</name>
    <dbReference type="NCBI Taxonomy" id="79078"/>
    <lineage>
        <taxon>Eukaryota</taxon>
        <taxon>Viridiplantae</taxon>
        <taxon>Streptophyta</taxon>
        <taxon>Embryophyta</taxon>
        <taxon>Tracheophyta</taxon>
        <taxon>Spermatophyta</taxon>
        <taxon>Magnoliopsida</taxon>
        <taxon>eudicotyledons</taxon>
        <taxon>Gunneridae</taxon>
        <taxon>Pentapetalae</taxon>
        <taxon>rosids</taxon>
        <taxon>fabids</taxon>
        <taxon>Fabales</taxon>
        <taxon>Fabaceae</taxon>
        <taxon>Papilionoideae</taxon>
        <taxon>50 kb inversion clade</taxon>
        <taxon>dalbergioids sensu lato</taxon>
        <taxon>Dalbergieae</taxon>
        <taxon>Pterocarpus clade</taxon>
        <taxon>Stylosanthes</taxon>
    </lineage>
</organism>
<dbReference type="Proteomes" id="UP001341840">
    <property type="component" value="Unassembled WGS sequence"/>
</dbReference>
<evidence type="ECO:0000256" key="2">
    <source>
        <dbReference type="ARBA" id="ARBA00022771"/>
    </source>
</evidence>
<keyword evidence="1" id="KW-0479">Metal-binding</keyword>
<gene>
    <name evidence="6" type="ORF">PIB30_099018</name>
</gene>
<dbReference type="Gene3D" id="4.10.1060.10">
    <property type="entry name" value="Zinc finger, RanBP2-type"/>
    <property type="match status" value="1"/>
</dbReference>
<proteinExistence type="predicted"/>
<name>A0ABU6VZW0_9FABA</name>
<reference evidence="6 7" key="1">
    <citation type="journal article" date="2023" name="Plants (Basel)">
        <title>Bridging the Gap: Combining Genomics and Transcriptomics Approaches to Understand Stylosanthes scabra, an Orphan Legume from the Brazilian Caatinga.</title>
        <authorList>
            <person name="Ferreira-Neto J.R.C."/>
            <person name="da Silva M.D."/>
            <person name="Binneck E."/>
            <person name="de Melo N.F."/>
            <person name="da Silva R.H."/>
            <person name="de Melo A.L.T.M."/>
            <person name="Pandolfi V."/>
            <person name="Bustamante F.O."/>
            <person name="Brasileiro-Vidal A.C."/>
            <person name="Benko-Iseppon A.M."/>
        </authorList>
    </citation>
    <scope>NUCLEOTIDE SEQUENCE [LARGE SCALE GENOMIC DNA]</scope>
    <source>
        <tissue evidence="6">Leaves</tissue>
    </source>
</reference>
<protein>
    <recommendedName>
        <fullName evidence="5">RanBP2-type domain-containing protein</fullName>
    </recommendedName>
</protein>
<evidence type="ECO:0000259" key="5">
    <source>
        <dbReference type="SMART" id="SM00547"/>
    </source>
</evidence>